<dbReference type="SUPFAM" id="SSF53335">
    <property type="entry name" value="S-adenosyl-L-methionine-dependent methyltransferases"/>
    <property type="match status" value="1"/>
</dbReference>
<dbReference type="InterPro" id="IPR051419">
    <property type="entry name" value="Lys/N-term_MeTrsfase_sf"/>
</dbReference>
<evidence type="ECO:0000256" key="1">
    <source>
        <dbReference type="ARBA" id="ARBA00008361"/>
    </source>
</evidence>
<proteinExistence type="inferred from homology"/>
<keyword evidence="6" id="KW-1185">Reference proteome</keyword>
<dbReference type="PANTHER" id="PTHR12176">
    <property type="entry name" value="SAM-DEPENDENT METHYLTRANSFERASE SUPERFAMILY PROTEIN"/>
    <property type="match status" value="1"/>
</dbReference>
<gene>
    <name evidence="5" type="ORF">ACHAWO_009720</name>
</gene>
<name>A0ABD3P6W4_9STRA</name>
<dbReference type="EMBL" id="JALLPJ020000762">
    <property type="protein sequence ID" value="KAL3783502.1"/>
    <property type="molecule type" value="Genomic_DNA"/>
</dbReference>
<comment type="similarity">
    <text evidence="1">Belongs to the methyltransferase superfamily.</text>
</comment>
<dbReference type="GO" id="GO:0008168">
    <property type="term" value="F:methyltransferase activity"/>
    <property type="evidence" value="ECO:0007669"/>
    <property type="project" value="UniProtKB-KW"/>
</dbReference>
<dbReference type="InterPro" id="IPR013216">
    <property type="entry name" value="Methyltransf_11"/>
</dbReference>
<dbReference type="Proteomes" id="UP001530400">
    <property type="component" value="Unassembled WGS sequence"/>
</dbReference>
<sequence>MASYGKIEYWDERYTRNSSKTEWIAGYELFARLLTPNFLCLGTAPPPRMGIINTQDLNQWLIRHLGPLIRIKNDRSCVIHEDSELEYCTSHESELTVPFPPRDKARVLNVGCGSSSLSADMIYYGWMDIVNVDYSKVIIEKMQERYGDEFFLSLESCIEHDVVLRHTLGLESRDDHPQSERPEPSMTFEHGDITKGINHPDESFDLIICKKTLDVILCSARSVAAARAMMSECFRLLNNEHGVMMIVSSGKPEDRATFFERDPWTGILNVKLPTHNDDAIKSHHRKMAEHYVYILYKQNIPASE</sequence>
<keyword evidence="2" id="KW-0489">Methyltransferase</keyword>
<keyword evidence="3" id="KW-0808">Transferase</keyword>
<evidence type="ECO:0000256" key="3">
    <source>
        <dbReference type="ARBA" id="ARBA00022679"/>
    </source>
</evidence>
<protein>
    <recommendedName>
        <fullName evidence="4">Methyltransferase type 11 domain-containing protein</fullName>
    </recommendedName>
</protein>
<evidence type="ECO:0000256" key="2">
    <source>
        <dbReference type="ARBA" id="ARBA00022603"/>
    </source>
</evidence>
<dbReference type="InterPro" id="IPR029063">
    <property type="entry name" value="SAM-dependent_MTases_sf"/>
</dbReference>
<dbReference type="Gene3D" id="3.40.50.150">
    <property type="entry name" value="Vaccinia Virus protein VP39"/>
    <property type="match status" value="1"/>
</dbReference>
<reference evidence="5 6" key="1">
    <citation type="submission" date="2024-10" db="EMBL/GenBank/DDBJ databases">
        <title>Updated reference genomes for cyclostephanoid diatoms.</title>
        <authorList>
            <person name="Roberts W.R."/>
            <person name="Alverson A.J."/>
        </authorList>
    </citation>
    <scope>NUCLEOTIDE SEQUENCE [LARGE SCALE GENOMIC DNA]</scope>
    <source>
        <strain evidence="5 6">AJA010-31</strain>
    </source>
</reference>
<dbReference type="Pfam" id="PF08241">
    <property type="entry name" value="Methyltransf_11"/>
    <property type="match status" value="1"/>
</dbReference>
<evidence type="ECO:0000313" key="6">
    <source>
        <dbReference type="Proteomes" id="UP001530400"/>
    </source>
</evidence>
<dbReference type="GO" id="GO:0032259">
    <property type="term" value="P:methylation"/>
    <property type="evidence" value="ECO:0007669"/>
    <property type="project" value="UniProtKB-KW"/>
</dbReference>
<dbReference type="AlphaFoldDB" id="A0ABD3P6W4"/>
<feature type="domain" description="Methyltransferase type 11" evidence="4">
    <location>
        <begin position="108"/>
        <end position="238"/>
    </location>
</feature>
<dbReference type="PANTHER" id="PTHR12176:SF79">
    <property type="entry name" value="METHYLTRANSFERASE TYPE 11 DOMAIN-CONTAINING PROTEIN"/>
    <property type="match status" value="1"/>
</dbReference>
<accession>A0ABD3P6W4</accession>
<evidence type="ECO:0000259" key="4">
    <source>
        <dbReference type="Pfam" id="PF08241"/>
    </source>
</evidence>
<comment type="caution">
    <text evidence="5">The sequence shown here is derived from an EMBL/GenBank/DDBJ whole genome shotgun (WGS) entry which is preliminary data.</text>
</comment>
<evidence type="ECO:0000313" key="5">
    <source>
        <dbReference type="EMBL" id="KAL3783502.1"/>
    </source>
</evidence>
<organism evidence="5 6">
    <name type="scientific">Cyclotella atomus</name>
    <dbReference type="NCBI Taxonomy" id="382360"/>
    <lineage>
        <taxon>Eukaryota</taxon>
        <taxon>Sar</taxon>
        <taxon>Stramenopiles</taxon>
        <taxon>Ochrophyta</taxon>
        <taxon>Bacillariophyta</taxon>
        <taxon>Coscinodiscophyceae</taxon>
        <taxon>Thalassiosirophycidae</taxon>
        <taxon>Stephanodiscales</taxon>
        <taxon>Stephanodiscaceae</taxon>
        <taxon>Cyclotella</taxon>
    </lineage>
</organism>